<feature type="transmembrane region" description="Helical" evidence="11">
    <location>
        <begin position="1703"/>
        <end position="1724"/>
    </location>
</feature>
<keyword evidence="15" id="KW-1185">Reference proteome</keyword>
<feature type="domain" description="Neurotransmitter-gated ion-channel ligand-binding" evidence="12">
    <location>
        <begin position="53"/>
        <end position="253"/>
    </location>
</feature>
<evidence type="ECO:0000256" key="9">
    <source>
        <dbReference type="ARBA" id="ARBA00023136"/>
    </source>
</evidence>
<dbReference type="FunFam" id="1.20.58.390:FF:000137">
    <property type="entry name" value="Predicted protein"/>
    <property type="match status" value="4"/>
</dbReference>
<feature type="transmembrane region" description="Helical" evidence="11">
    <location>
        <begin position="289"/>
        <end position="308"/>
    </location>
</feature>
<feature type="domain" description="Neurotransmitter-gated ion-channel transmembrane" evidence="13">
    <location>
        <begin position="1702"/>
        <end position="1780"/>
    </location>
</feature>
<feature type="domain" description="Neurotransmitter-gated ion-channel transmembrane" evidence="13">
    <location>
        <begin position="1099"/>
        <end position="1196"/>
    </location>
</feature>
<dbReference type="CDD" id="cd18990">
    <property type="entry name" value="LGIC_ECD_GABAAR"/>
    <property type="match status" value="3"/>
</dbReference>
<dbReference type="Pfam" id="PF02931">
    <property type="entry name" value="Neur_chan_LBD"/>
    <property type="match status" value="4"/>
</dbReference>
<evidence type="ECO:0000256" key="2">
    <source>
        <dbReference type="ARBA" id="ARBA00004236"/>
    </source>
</evidence>
<accession>A0AAD9R1Y9</accession>
<dbReference type="PANTHER" id="PTHR18945">
    <property type="entry name" value="NEUROTRANSMITTER GATED ION CHANNEL"/>
    <property type="match status" value="1"/>
</dbReference>
<feature type="transmembrane region" description="Helical" evidence="11">
    <location>
        <begin position="1092"/>
        <end position="1114"/>
    </location>
</feature>
<dbReference type="InterPro" id="IPR036734">
    <property type="entry name" value="Neur_chan_lig-bd_sf"/>
</dbReference>
<feature type="transmembrane region" description="Helical" evidence="11">
    <location>
        <begin position="1158"/>
        <end position="1179"/>
    </location>
</feature>
<dbReference type="InterPro" id="IPR036719">
    <property type="entry name" value="Neuro-gated_channel_TM_sf"/>
</dbReference>
<evidence type="ECO:0000256" key="7">
    <source>
        <dbReference type="ARBA" id="ARBA00022989"/>
    </source>
</evidence>
<dbReference type="PRINTS" id="PR00253">
    <property type="entry name" value="GABAARECEPTR"/>
</dbReference>
<evidence type="ECO:0000256" key="4">
    <source>
        <dbReference type="ARBA" id="ARBA00022475"/>
    </source>
</evidence>
<keyword evidence="10 11" id="KW-0407">Ion channel</keyword>
<dbReference type="InterPro" id="IPR018000">
    <property type="entry name" value="Neurotransmitter_ion_chnl_CS"/>
</dbReference>
<dbReference type="Proteomes" id="UP001249851">
    <property type="component" value="Unassembled WGS sequence"/>
</dbReference>
<dbReference type="EMBL" id="JARQWQ010000006">
    <property type="protein sequence ID" value="KAK2571343.1"/>
    <property type="molecule type" value="Genomic_DNA"/>
</dbReference>
<feature type="domain" description="Neurotransmitter-gated ion-channel transmembrane" evidence="13">
    <location>
        <begin position="663"/>
        <end position="762"/>
    </location>
</feature>
<keyword evidence="4" id="KW-1003">Cell membrane</keyword>
<evidence type="ECO:0000259" key="13">
    <source>
        <dbReference type="Pfam" id="PF02932"/>
    </source>
</evidence>
<dbReference type="Gene3D" id="1.20.58.390">
    <property type="entry name" value="Neurotransmitter-gated ion-channel transmembrane domain"/>
    <property type="match status" value="5"/>
</dbReference>
<organism evidence="14 15">
    <name type="scientific">Acropora cervicornis</name>
    <name type="common">Staghorn coral</name>
    <dbReference type="NCBI Taxonomy" id="6130"/>
    <lineage>
        <taxon>Eukaryota</taxon>
        <taxon>Metazoa</taxon>
        <taxon>Cnidaria</taxon>
        <taxon>Anthozoa</taxon>
        <taxon>Hexacorallia</taxon>
        <taxon>Scleractinia</taxon>
        <taxon>Astrocoeniina</taxon>
        <taxon>Acroporidae</taxon>
        <taxon>Acropora</taxon>
    </lineage>
</organism>
<dbReference type="InterPro" id="IPR038050">
    <property type="entry name" value="Neuro_actylchol_rec"/>
</dbReference>
<feature type="transmembrane region" description="Helical" evidence="11">
    <location>
        <begin position="1454"/>
        <end position="1476"/>
    </location>
</feature>
<feature type="transmembrane region" description="Helical" evidence="11">
    <location>
        <begin position="1739"/>
        <end position="1762"/>
    </location>
</feature>
<feature type="domain" description="Neurotransmitter-gated ion-channel transmembrane" evidence="13">
    <location>
        <begin position="1461"/>
        <end position="1560"/>
    </location>
</feature>
<name>A0AAD9R1Y9_ACRCE</name>
<proteinExistence type="inferred from homology"/>
<dbReference type="InterPro" id="IPR006202">
    <property type="entry name" value="Neur_chan_lig-bd"/>
</dbReference>
<sequence>MPNGAAAVLVRRSQIFNSLDLFLVYPNDGIAILSEKVKLNSGLPLRADTEGADIITKLFSGYDRAVRPGSEKGKETTVKADLYVESFGNIEEANMDYKIYTYFYQRWKDERLAGKLNHTLIIKGGDINMWLPDPYCYNARESNMMTPDEELHSSVSIQPSGDIIYSKGVILLASCHLDLRSFPHDSQHCHLKFGSYSYTTNDIIFEWSATDVNVGTKEMAQFEYEGVKLSSATDVFSTGSFSTITVTFLFKRRIGYFLIQVYFPDIFVVMLSWIVFWMEIEDIGNRMSLGITCILTIMFLLGSLNGNLPKVSYPKALDWYLLMSFAFVFVALMEAVVVYVLNFSATKDKEKIKCKVNATSLPSKISQTIKTVIATKSNPQLSVQQQGNGQTNRAADDDLEMVNRKIASKMVVDDGPIDEFIGTSKKEAIAEFIDKASRVIKQDLIAISLRSNACNTALRNVSQLCRPKLTAADQVPVREKEEIPLPYLCGATRMKLLDLYIWLLLAVLLTFYKADADTLAEFFKQYDKALPPGFEKGDRVVIKCTLYVESFGNIEEANMGDAAGILCDESARISARYTDVFPQIWKLNSLCLYYKDGHSVEEIVYEWFPGQTEVLVGNSEMAQFEYKGSNLSSKFELFSEEKFSILTATFYFHRRIGYFLIQVYFPNIFVVVLSWIVFWMEKDDIGNRMALGITTILTIMFLLGSLNGNLPKVSYPKALDWYLLVSFSFVFFSLIECLIVFLFARSAADTQEDKAVVKKRGAPLATRICLALKNCFFGSRTHRRPSETGTPNDESTRYQDDVEMAYGATKTNSVLVDDGHFDETTLRRNRMMKRAEVIDSASRVGKLAFTIIIWIQSLFTERGWYLISRYIIDLFTTKQYGEAKRISSEDAMKTLFSGYDKAAQPGLETEKPTTIQSSLYVESFGNIEEANMEYKVYSYFRQYWKDSRLAGKLNYTITLKGGDIDSIWVPDPFCYNARESNMMMPNEEIHSFVQVRPNGDITMSKGVTLLASCVMKLQEFPLDAQTCHLKIGSYAYSTRDIVYEWLPGEVAVGNKELAQFQYKGARLSSDFDVYSTGNFSTITVTFSFQRRIGYYLIQVYFPTIFVVMLSWIVFWMEQDDIGNRMALGITTILTIMFLLGSLNGNLPKVSYPKALDWYLLVSFSFVFLSLIECMIVYVYSSKADSDKQQIKCKKYEFPLPKRIRAAVKSAIAHRRDGDQVTQPTHVNGNIEGPAEDLEMERKTIRVDRPFSEEELDICSTRTNGTAKIAYDGRSTIVRSSIYVESFGNTEEANMEYKVYAYFRQFWTDSRLAGKLNRTMVLQERDIDRIWHPDPYCINARESNLMIPNDELNSFVKVQPSGEVMMSNGMTIIASCVLKLHNFPLDSQKCHLEIGSYAYSVDDIVYEWIPGEVGVGHKEMAQFEYKGARLTSDFNVYSMGNYSSITVTFLFRRRIGYFLIQVYLPTIFVVMLSWIVFWMEKDDIGNRMGLGLATVLTIMFLLGSLNGNLPKVSYPKALDWYLLVSFTFVFLSLMECVIVYLFVKNGKDQKMKCNRNFFNQEAGLLGQITDRPQDQLRTNGDSEVIATFFKGYDRAIRPNIDDARPTIVRSSIYVESFGNIEEANMEYKVYTYFRQFWTDSRLAGKLNRTMVLQERDIDRIWHPDPYCINARESNLMIPNDELNSFVKVQPSGEVMMSNGYTSDIGTRMGLGITTVLTIMFLLGSLNGHLPKVSYPKALDWYLLVSFTFVFLSLMECVIVYIFVKNGKDQKMKCKIGEISLTKRLGSSIKSLIAHKTNSGDSETADGHVNMGVEGGNLELAFKGTNANKEVLDDCSIQENKSNKRLEKAAASIDNISRVLFPLSFVVYNIYYCICYYTD</sequence>
<evidence type="ECO:0000259" key="12">
    <source>
        <dbReference type="Pfam" id="PF02931"/>
    </source>
</evidence>
<evidence type="ECO:0000256" key="8">
    <source>
        <dbReference type="ARBA" id="ARBA00023065"/>
    </source>
</evidence>
<evidence type="ECO:0000256" key="10">
    <source>
        <dbReference type="ARBA" id="ARBA00023303"/>
    </source>
</evidence>
<feature type="transmembrane region" description="Helical" evidence="11">
    <location>
        <begin position="320"/>
        <end position="341"/>
    </location>
</feature>
<feature type="domain" description="Neurotransmitter-gated ion-channel transmembrane" evidence="13">
    <location>
        <begin position="261"/>
        <end position="367"/>
    </location>
</feature>
<feature type="transmembrane region" description="Helical" evidence="11">
    <location>
        <begin position="496"/>
        <end position="514"/>
    </location>
</feature>
<dbReference type="PRINTS" id="PR00252">
    <property type="entry name" value="NRIONCHANNEL"/>
</dbReference>
<keyword evidence="6" id="KW-0732">Signal</keyword>
<feature type="transmembrane region" description="Helical" evidence="11">
    <location>
        <begin position="1519"/>
        <end position="1542"/>
    </location>
</feature>
<evidence type="ECO:0000256" key="6">
    <source>
        <dbReference type="ARBA" id="ARBA00022729"/>
    </source>
</evidence>
<dbReference type="PROSITE" id="PS00236">
    <property type="entry name" value="NEUROTR_ION_CHANNEL"/>
    <property type="match status" value="3"/>
</dbReference>
<evidence type="ECO:0000313" key="15">
    <source>
        <dbReference type="Proteomes" id="UP001249851"/>
    </source>
</evidence>
<feature type="transmembrane region" description="Helical" evidence="11">
    <location>
        <begin position="1488"/>
        <end position="1507"/>
    </location>
</feature>
<dbReference type="GO" id="GO:0004888">
    <property type="term" value="F:transmembrane signaling receptor activity"/>
    <property type="evidence" value="ECO:0007669"/>
    <property type="project" value="InterPro"/>
</dbReference>
<evidence type="ECO:0000256" key="1">
    <source>
        <dbReference type="ARBA" id="ARBA00004141"/>
    </source>
</evidence>
<protein>
    <submittedName>
        <fullName evidence="14">Gamma-aminobutyric acid receptor subunit beta-4</fullName>
    </submittedName>
</protein>
<feature type="transmembrane region" description="Helical" evidence="11">
    <location>
        <begin position="721"/>
        <end position="744"/>
    </location>
</feature>
<dbReference type="SUPFAM" id="SSF63712">
    <property type="entry name" value="Nicotinic receptor ligand binding domain-like"/>
    <property type="match status" value="4"/>
</dbReference>
<feature type="domain" description="Neurotransmitter-gated ion-channel ligand-binding" evidence="12">
    <location>
        <begin position="1271"/>
        <end position="1453"/>
    </location>
</feature>
<keyword evidence="9 11" id="KW-0472">Membrane</keyword>
<dbReference type="Gene3D" id="2.70.170.10">
    <property type="entry name" value="Neurotransmitter-gated ion-channel ligand-binding domain"/>
    <property type="match status" value="4"/>
</dbReference>
<dbReference type="InterPro" id="IPR006029">
    <property type="entry name" value="Neurotrans-gated_channel_TM"/>
</dbReference>
<keyword evidence="7 11" id="KW-1133">Transmembrane helix</keyword>
<dbReference type="GO" id="GO:0005886">
    <property type="term" value="C:plasma membrane"/>
    <property type="evidence" value="ECO:0007669"/>
    <property type="project" value="UniProtKB-SubCell"/>
</dbReference>
<evidence type="ECO:0000256" key="3">
    <source>
        <dbReference type="ARBA" id="ARBA00022448"/>
    </source>
</evidence>
<feature type="transmembrane region" description="Helical" evidence="11">
    <location>
        <begin position="254"/>
        <end position="277"/>
    </location>
</feature>
<gene>
    <name evidence="14" type="ORF">P5673_003927</name>
</gene>
<feature type="transmembrane region" description="Helical" evidence="11">
    <location>
        <begin position="656"/>
        <end position="678"/>
    </location>
</feature>
<comment type="similarity">
    <text evidence="11">Belongs to the ligand-gated ion channel (TC 1.A.9) family.</text>
</comment>
<keyword evidence="8 11" id="KW-0406">Ion transport</keyword>
<reference evidence="14" key="1">
    <citation type="journal article" date="2023" name="G3 (Bethesda)">
        <title>Whole genome assembly and annotation of the endangered Caribbean coral Acropora cervicornis.</title>
        <authorList>
            <person name="Selwyn J.D."/>
            <person name="Vollmer S.V."/>
        </authorList>
    </citation>
    <scope>NUCLEOTIDE SEQUENCE</scope>
    <source>
        <strain evidence="14">K2</strain>
    </source>
</reference>
<reference evidence="14" key="2">
    <citation type="journal article" date="2023" name="Science">
        <title>Genomic signatures of disease resistance in endangered staghorn corals.</title>
        <authorList>
            <person name="Vollmer S.V."/>
            <person name="Selwyn J.D."/>
            <person name="Despard B.A."/>
            <person name="Roesel C.L."/>
        </authorList>
    </citation>
    <scope>NUCLEOTIDE SEQUENCE</scope>
    <source>
        <strain evidence="14">K2</strain>
    </source>
</reference>
<dbReference type="GO" id="GO:0005230">
    <property type="term" value="F:extracellular ligand-gated monoatomic ion channel activity"/>
    <property type="evidence" value="ECO:0007669"/>
    <property type="project" value="InterPro"/>
</dbReference>
<dbReference type="CDD" id="cd19049">
    <property type="entry name" value="LGIC_TM_anion"/>
    <property type="match status" value="4"/>
</dbReference>
<evidence type="ECO:0000256" key="5">
    <source>
        <dbReference type="ARBA" id="ARBA00022692"/>
    </source>
</evidence>
<feature type="transmembrane region" description="Helical" evidence="11">
    <location>
        <begin position="1126"/>
        <end position="1146"/>
    </location>
</feature>
<dbReference type="FunFam" id="2.70.170.10:FF:000045">
    <property type="entry name" value="Predicted protein"/>
    <property type="match status" value="3"/>
</dbReference>
<dbReference type="Pfam" id="PF02932">
    <property type="entry name" value="Neur_chan_memb"/>
    <property type="match status" value="5"/>
</dbReference>
<comment type="caution">
    <text evidence="11">Lacks conserved residue(s) required for the propagation of feature annotation.</text>
</comment>
<feature type="transmembrane region" description="Helical" evidence="11">
    <location>
        <begin position="690"/>
        <end position="709"/>
    </location>
</feature>
<dbReference type="SUPFAM" id="SSF90112">
    <property type="entry name" value="Neurotransmitter-gated ion-channel transmembrane pore"/>
    <property type="match status" value="5"/>
</dbReference>
<evidence type="ECO:0000313" key="14">
    <source>
        <dbReference type="EMBL" id="KAK2571343.1"/>
    </source>
</evidence>
<dbReference type="InterPro" id="IPR006028">
    <property type="entry name" value="GABAA/Glycine_rcpt"/>
</dbReference>
<dbReference type="InterPro" id="IPR006201">
    <property type="entry name" value="Neur_channel"/>
</dbReference>
<feature type="domain" description="Neurotransmitter-gated ion-channel ligand-binding" evidence="12">
    <location>
        <begin position="1582"/>
        <end position="1696"/>
    </location>
</feature>
<comment type="caution">
    <text evidence="14">The sequence shown here is derived from an EMBL/GenBank/DDBJ whole genome shotgun (WGS) entry which is preliminary data.</text>
</comment>
<keyword evidence="14" id="KW-0675">Receptor</keyword>
<feature type="domain" description="Neurotransmitter-gated ion-channel ligand-binding" evidence="12">
    <location>
        <begin position="890"/>
        <end position="1091"/>
    </location>
</feature>
<evidence type="ECO:0000256" key="11">
    <source>
        <dbReference type="RuleBase" id="RU000687"/>
    </source>
</evidence>
<keyword evidence="3 11" id="KW-0813">Transport</keyword>
<keyword evidence="5 11" id="KW-0812">Transmembrane</keyword>
<comment type="subcellular location">
    <subcellularLocation>
        <location evidence="2">Cell membrane</location>
    </subcellularLocation>
    <subcellularLocation>
        <location evidence="1">Membrane</location>
        <topology evidence="1">Multi-pass membrane protein</topology>
    </subcellularLocation>
</comment>